<dbReference type="RefSeq" id="WP_016146272.1">
    <property type="nucleotide sequence ID" value="NZ_CABKSA010000001.1"/>
</dbReference>
<dbReference type="Gene3D" id="3.10.290.10">
    <property type="entry name" value="RNA-binding S4 domain"/>
    <property type="match status" value="1"/>
</dbReference>
<evidence type="ECO:0000313" key="9">
    <source>
        <dbReference type="Proteomes" id="UP000195897"/>
    </source>
</evidence>
<dbReference type="InterPro" id="IPR036986">
    <property type="entry name" value="S4_RNA-bd_sf"/>
</dbReference>
<evidence type="ECO:0000313" key="6">
    <source>
        <dbReference type="EMBL" id="OUP52177.1"/>
    </source>
</evidence>
<dbReference type="AlphaFoldDB" id="A0A1Y4L5Z3"/>
<dbReference type="SMART" id="SM00363">
    <property type="entry name" value="S4"/>
    <property type="match status" value="1"/>
</dbReference>
<evidence type="ECO:0000313" key="8">
    <source>
        <dbReference type="Proteomes" id="UP000195326"/>
    </source>
</evidence>
<dbReference type="CDD" id="cd02870">
    <property type="entry name" value="PseudoU_synth_RsuA_like"/>
    <property type="match status" value="1"/>
</dbReference>
<dbReference type="Pfam" id="PF01479">
    <property type="entry name" value="S4"/>
    <property type="match status" value="1"/>
</dbReference>
<dbReference type="InterPro" id="IPR020094">
    <property type="entry name" value="TruA/RsuA/RluB/E/F_N"/>
</dbReference>
<dbReference type="Gene3D" id="3.30.70.1560">
    <property type="entry name" value="Alpha-L RNA-binding motif"/>
    <property type="match status" value="1"/>
</dbReference>
<protein>
    <recommendedName>
        <fullName evidence="4">Pseudouridine synthase</fullName>
        <ecNumber evidence="4">5.4.99.-</ecNumber>
    </recommendedName>
</protein>
<dbReference type="SUPFAM" id="SSF55120">
    <property type="entry name" value="Pseudouridine synthase"/>
    <property type="match status" value="1"/>
</dbReference>
<dbReference type="Proteomes" id="UP000195326">
    <property type="component" value="Unassembled WGS sequence"/>
</dbReference>
<dbReference type="EMBL" id="NFKK01000012">
    <property type="protein sequence ID" value="OUP52177.1"/>
    <property type="molecule type" value="Genomic_DNA"/>
</dbReference>
<dbReference type="InterPro" id="IPR018496">
    <property type="entry name" value="PsdUridine_synth_RsuA/RluB_CS"/>
</dbReference>
<comment type="caution">
    <text evidence="6">The sequence shown here is derived from an EMBL/GenBank/DDBJ whole genome shotgun (WGS) entry which is preliminary data.</text>
</comment>
<proteinExistence type="inferred from homology"/>
<dbReference type="Proteomes" id="UP000195897">
    <property type="component" value="Unassembled WGS sequence"/>
</dbReference>
<dbReference type="InterPro" id="IPR000748">
    <property type="entry name" value="PsdUridine_synth_RsuA/RluB/E/F"/>
</dbReference>
<evidence type="ECO:0000256" key="4">
    <source>
        <dbReference type="RuleBase" id="RU003887"/>
    </source>
</evidence>
<dbReference type="STRING" id="501571.GCA_900143195_02531"/>
<dbReference type="NCBIfam" id="TIGR00093">
    <property type="entry name" value="pseudouridine synthase"/>
    <property type="match status" value="1"/>
</dbReference>
<organism evidence="6 9">
    <name type="scientific">Butyricicoccus pullicaecorum</name>
    <dbReference type="NCBI Taxonomy" id="501571"/>
    <lineage>
        <taxon>Bacteria</taxon>
        <taxon>Bacillati</taxon>
        <taxon>Bacillota</taxon>
        <taxon>Clostridia</taxon>
        <taxon>Eubacteriales</taxon>
        <taxon>Butyricicoccaceae</taxon>
        <taxon>Butyricicoccus</taxon>
    </lineage>
</organism>
<dbReference type="PROSITE" id="PS50889">
    <property type="entry name" value="S4"/>
    <property type="match status" value="1"/>
</dbReference>
<dbReference type="EMBL" id="NFKL01000020">
    <property type="protein sequence ID" value="OUP56205.1"/>
    <property type="molecule type" value="Genomic_DNA"/>
</dbReference>
<dbReference type="SUPFAM" id="SSF55174">
    <property type="entry name" value="Alpha-L RNA-binding motif"/>
    <property type="match status" value="1"/>
</dbReference>
<gene>
    <name evidence="7" type="ORF">B5F15_12960</name>
    <name evidence="6" type="ORF">B5F17_10185</name>
</gene>
<dbReference type="PROSITE" id="PS01149">
    <property type="entry name" value="PSI_RSU"/>
    <property type="match status" value="1"/>
</dbReference>
<name>A0A1Y4L5Z3_9FIRM</name>
<dbReference type="CDD" id="cd00165">
    <property type="entry name" value="S4"/>
    <property type="match status" value="1"/>
</dbReference>
<evidence type="ECO:0000256" key="2">
    <source>
        <dbReference type="ARBA" id="ARBA00023235"/>
    </source>
</evidence>
<dbReference type="Pfam" id="PF00849">
    <property type="entry name" value="PseudoU_synth_2"/>
    <property type="match status" value="1"/>
</dbReference>
<evidence type="ECO:0000256" key="1">
    <source>
        <dbReference type="ARBA" id="ARBA00008348"/>
    </source>
</evidence>
<comment type="similarity">
    <text evidence="1 4">Belongs to the pseudouridine synthase RsuA family.</text>
</comment>
<dbReference type="Gene3D" id="3.30.70.580">
    <property type="entry name" value="Pseudouridine synthase I, catalytic domain, N-terminal subdomain"/>
    <property type="match status" value="1"/>
</dbReference>
<evidence type="ECO:0000313" key="7">
    <source>
        <dbReference type="EMBL" id="OUP56205.1"/>
    </source>
</evidence>
<dbReference type="InterPro" id="IPR002942">
    <property type="entry name" value="S4_RNA-bd"/>
</dbReference>
<evidence type="ECO:0000256" key="3">
    <source>
        <dbReference type="PROSITE-ProRule" id="PRU00182"/>
    </source>
</evidence>
<sequence length="236" mass="26522">MKERIQKIMAQSGLCSRRAAEQIIRDGGVTVNGRPAGLGDSADPVRDKILVNGKPLRRAEEKVYLMLNKPRGYVSTLKDERGRKTVRQLVAGCHARVYPVGRLDADSEGLLLMTNDGELTLHLTHPSHEAGKTYLVSVRGDLRRLSGLEQPMDIDGYTVQPAKVYIRDQASDTEAHIEMTIHEGRNRQIRKMCEKCGLEVRRLKRIAVGELMLDPKLAPGKWRALTPEEIAYLKEF</sequence>
<dbReference type="PANTHER" id="PTHR47683">
    <property type="entry name" value="PSEUDOURIDINE SYNTHASE FAMILY PROTEIN-RELATED"/>
    <property type="match status" value="1"/>
</dbReference>
<dbReference type="GO" id="GO:0120159">
    <property type="term" value="F:rRNA pseudouridine synthase activity"/>
    <property type="evidence" value="ECO:0007669"/>
    <property type="project" value="UniProtKB-ARBA"/>
</dbReference>
<dbReference type="InterPro" id="IPR006145">
    <property type="entry name" value="PsdUridine_synth_RsuA/RluA"/>
</dbReference>
<dbReference type="InterPro" id="IPR050343">
    <property type="entry name" value="RsuA_PseudoU_synthase"/>
</dbReference>
<evidence type="ECO:0000259" key="5">
    <source>
        <dbReference type="SMART" id="SM00363"/>
    </source>
</evidence>
<dbReference type="FunFam" id="3.10.290.10:FF:000003">
    <property type="entry name" value="Pseudouridine synthase"/>
    <property type="match status" value="1"/>
</dbReference>
<dbReference type="GO" id="GO:0003723">
    <property type="term" value="F:RNA binding"/>
    <property type="evidence" value="ECO:0007669"/>
    <property type="project" value="UniProtKB-KW"/>
</dbReference>
<keyword evidence="3" id="KW-0694">RNA-binding</keyword>
<keyword evidence="2 4" id="KW-0413">Isomerase</keyword>
<reference evidence="6" key="2">
    <citation type="journal article" date="2018" name="BMC Genomics">
        <title>Whole genome sequencing and function prediction of 133 gut anaerobes isolated from chicken caecum in pure cultures.</title>
        <authorList>
            <person name="Medvecky M."/>
            <person name="Cejkova D."/>
            <person name="Polansky O."/>
            <person name="Karasova D."/>
            <person name="Kubasova T."/>
            <person name="Cizek A."/>
            <person name="Rychlik I."/>
        </authorList>
    </citation>
    <scope>NUCLEOTIDE SEQUENCE</scope>
    <source>
        <strain evidence="7">An179</strain>
        <strain evidence="6">An180</strain>
    </source>
</reference>
<dbReference type="PANTHER" id="PTHR47683:SF2">
    <property type="entry name" value="RNA-BINDING S4 DOMAIN-CONTAINING PROTEIN"/>
    <property type="match status" value="1"/>
</dbReference>
<dbReference type="GO" id="GO:0000455">
    <property type="term" value="P:enzyme-directed rRNA pseudouridine synthesis"/>
    <property type="evidence" value="ECO:0007669"/>
    <property type="project" value="UniProtKB-ARBA"/>
</dbReference>
<dbReference type="InterPro" id="IPR042092">
    <property type="entry name" value="PsdUridine_s_RsuA/RluB/E/F_cat"/>
</dbReference>
<dbReference type="EC" id="5.4.99.-" evidence="4"/>
<feature type="domain" description="RNA-binding S4" evidence="5">
    <location>
        <begin position="3"/>
        <end position="64"/>
    </location>
</feature>
<accession>A0A1Y4L5Z3</accession>
<dbReference type="InterPro" id="IPR020103">
    <property type="entry name" value="PsdUridine_synth_cat_dom_sf"/>
</dbReference>
<reference evidence="8 9" key="1">
    <citation type="submission" date="2017-04" db="EMBL/GenBank/DDBJ databases">
        <title>Function of individual gut microbiota members based on whole genome sequencing of pure cultures obtained from chicken caecum.</title>
        <authorList>
            <person name="Medvecky M."/>
            <person name="Cejkova D."/>
            <person name="Polansky O."/>
            <person name="Karasova D."/>
            <person name="Kubasova T."/>
            <person name="Cizek A."/>
            <person name="Rychlik I."/>
        </authorList>
    </citation>
    <scope>NUCLEOTIDE SEQUENCE [LARGE SCALE GENOMIC DNA]</scope>
    <source>
        <strain evidence="8">An179</strain>
        <strain evidence="9">An180</strain>
    </source>
</reference>